<gene>
    <name evidence="2" type="ORF">QVH07_15665</name>
</gene>
<organism evidence="2 3">
    <name type="scientific">Algoriphagus sediminis</name>
    <dbReference type="NCBI Taxonomy" id="3057113"/>
    <lineage>
        <taxon>Bacteria</taxon>
        <taxon>Pseudomonadati</taxon>
        <taxon>Bacteroidota</taxon>
        <taxon>Cytophagia</taxon>
        <taxon>Cytophagales</taxon>
        <taxon>Cyclobacteriaceae</taxon>
        <taxon>Algoriphagus</taxon>
    </lineage>
</organism>
<evidence type="ECO:0000313" key="2">
    <source>
        <dbReference type="EMBL" id="MDN3205599.1"/>
    </source>
</evidence>
<proteinExistence type="predicted"/>
<protein>
    <recommendedName>
        <fullName evidence="4">TIR domain-containing protein</fullName>
    </recommendedName>
</protein>
<accession>A0ABT7YGE6</accession>
<dbReference type="EMBL" id="JAUEPH010000007">
    <property type="protein sequence ID" value="MDN3205599.1"/>
    <property type="molecule type" value="Genomic_DNA"/>
</dbReference>
<dbReference type="RefSeq" id="WP_290002236.1">
    <property type="nucleotide sequence ID" value="NZ_JAUEPH010000007.1"/>
</dbReference>
<name>A0ABT7YGE6_9BACT</name>
<feature type="region of interest" description="Disordered" evidence="1">
    <location>
        <begin position="168"/>
        <end position="221"/>
    </location>
</feature>
<feature type="compositionally biased region" description="Polar residues" evidence="1">
    <location>
        <begin position="171"/>
        <end position="210"/>
    </location>
</feature>
<sequence>MKKLRIFLASSNELKEEREQFEIHIYRKCQELFEQKQIFLYLDIWENMSTKMSRTHSQDEYNKFVRDADIVVVLAYTKVGEYTFSEFENAKRTFKSTNKPFLFVYFKADPPYTGNNLKDLQSLEDFKKLLADGGYFYPSFKDFDNLWNQFNKELDRLATSDFKELVRGDTPDSQNANSAHITGNRNKTYQGMNNSTITDNSINQTHSGTGDNVGGDKKTGK</sequence>
<evidence type="ECO:0000313" key="3">
    <source>
        <dbReference type="Proteomes" id="UP001171916"/>
    </source>
</evidence>
<reference evidence="2" key="1">
    <citation type="submission" date="2023-06" db="EMBL/GenBank/DDBJ databases">
        <title>Robiginitalea aurantiacus sp. nov. and Algoriphagus sediminis sp. nov., isolated from coastal sediment.</title>
        <authorList>
            <person name="Zhou Z.Y."/>
            <person name="An J."/>
            <person name="Jia Y.W."/>
            <person name="Du Z.J."/>
        </authorList>
    </citation>
    <scope>NUCLEOTIDE SEQUENCE</scope>
    <source>
        <strain evidence="2">C2-7</strain>
    </source>
</reference>
<keyword evidence="3" id="KW-1185">Reference proteome</keyword>
<dbReference type="Proteomes" id="UP001171916">
    <property type="component" value="Unassembled WGS sequence"/>
</dbReference>
<comment type="caution">
    <text evidence="2">The sequence shown here is derived from an EMBL/GenBank/DDBJ whole genome shotgun (WGS) entry which is preliminary data.</text>
</comment>
<evidence type="ECO:0008006" key="4">
    <source>
        <dbReference type="Google" id="ProtNLM"/>
    </source>
</evidence>
<evidence type="ECO:0000256" key="1">
    <source>
        <dbReference type="SAM" id="MobiDB-lite"/>
    </source>
</evidence>